<dbReference type="CDD" id="cd07153">
    <property type="entry name" value="Fur_like"/>
    <property type="match status" value="1"/>
</dbReference>
<evidence type="ECO:0000256" key="4">
    <source>
        <dbReference type="ARBA" id="ARBA00023015"/>
    </source>
</evidence>
<evidence type="ECO:0000256" key="2">
    <source>
        <dbReference type="ARBA" id="ARBA00022491"/>
    </source>
</evidence>
<dbReference type="InterPro" id="IPR043135">
    <property type="entry name" value="Fur_C"/>
</dbReference>
<dbReference type="AlphaFoldDB" id="A0A6J7P0B7"/>
<dbReference type="InterPro" id="IPR002481">
    <property type="entry name" value="FUR"/>
</dbReference>
<evidence type="ECO:0000313" key="8">
    <source>
        <dbReference type="EMBL" id="CAB4788251.1"/>
    </source>
</evidence>
<gene>
    <name evidence="8" type="ORF">UFOPK3001_00010</name>
    <name evidence="9" type="ORF">UFOPK3954_01613</name>
</gene>
<dbReference type="InterPro" id="IPR036388">
    <property type="entry name" value="WH-like_DNA-bd_sf"/>
</dbReference>
<dbReference type="GO" id="GO:1900376">
    <property type="term" value="P:regulation of secondary metabolite biosynthetic process"/>
    <property type="evidence" value="ECO:0007669"/>
    <property type="project" value="TreeGrafter"/>
</dbReference>
<evidence type="ECO:0000256" key="6">
    <source>
        <dbReference type="ARBA" id="ARBA00023163"/>
    </source>
</evidence>
<dbReference type="PANTHER" id="PTHR33202:SF6">
    <property type="entry name" value="ZINC UPTAKE REGULATION PROTEIN"/>
    <property type="match status" value="1"/>
</dbReference>
<proteinExistence type="inferred from homology"/>
<keyword evidence="4" id="KW-0805">Transcription regulation</keyword>
<dbReference type="Gene3D" id="1.10.10.10">
    <property type="entry name" value="Winged helix-like DNA-binding domain superfamily/Winged helix DNA-binding domain"/>
    <property type="match status" value="1"/>
</dbReference>
<keyword evidence="2" id="KW-0678">Repressor</keyword>
<evidence type="ECO:0000256" key="3">
    <source>
        <dbReference type="ARBA" id="ARBA00022833"/>
    </source>
</evidence>
<dbReference type="Gene3D" id="3.30.1490.190">
    <property type="match status" value="1"/>
</dbReference>
<dbReference type="Pfam" id="PF01475">
    <property type="entry name" value="FUR"/>
    <property type="match status" value="1"/>
</dbReference>
<comment type="similarity">
    <text evidence="1">Belongs to the Fur family.</text>
</comment>
<dbReference type="GO" id="GO:0000976">
    <property type="term" value="F:transcription cis-regulatory region binding"/>
    <property type="evidence" value="ECO:0007669"/>
    <property type="project" value="TreeGrafter"/>
</dbReference>
<dbReference type="InterPro" id="IPR036390">
    <property type="entry name" value="WH_DNA-bd_sf"/>
</dbReference>
<dbReference type="EMBL" id="CAFBON010000179">
    <property type="protein sequence ID" value="CAB4998717.1"/>
    <property type="molecule type" value="Genomic_DNA"/>
</dbReference>
<keyword evidence="3" id="KW-0862">Zinc</keyword>
<feature type="region of interest" description="Disordered" evidence="7">
    <location>
        <begin position="1"/>
        <end position="21"/>
    </location>
</feature>
<sequence>MAAGAGTTDLHRQVDERLRARDQRYTESRRQIVDALAANSGPVTLPTLLASAPSLAQSSAYRNLSVLEEAGIVRRLVHGADHAFYELAEDLTGHHHHLVCERCGSVQDFTLGARVEQSLDEAIDDLVRAKGFAARHHAIDIFGLCADCS</sequence>
<dbReference type="GO" id="GO:0045892">
    <property type="term" value="P:negative regulation of DNA-templated transcription"/>
    <property type="evidence" value="ECO:0007669"/>
    <property type="project" value="TreeGrafter"/>
</dbReference>
<evidence type="ECO:0000313" key="9">
    <source>
        <dbReference type="EMBL" id="CAB4998717.1"/>
    </source>
</evidence>
<organism evidence="9">
    <name type="scientific">freshwater metagenome</name>
    <dbReference type="NCBI Taxonomy" id="449393"/>
    <lineage>
        <taxon>unclassified sequences</taxon>
        <taxon>metagenomes</taxon>
        <taxon>ecological metagenomes</taxon>
    </lineage>
</organism>
<dbReference type="PANTHER" id="PTHR33202">
    <property type="entry name" value="ZINC UPTAKE REGULATION PROTEIN"/>
    <property type="match status" value="1"/>
</dbReference>
<dbReference type="GO" id="GO:0005829">
    <property type="term" value="C:cytosol"/>
    <property type="evidence" value="ECO:0007669"/>
    <property type="project" value="TreeGrafter"/>
</dbReference>
<dbReference type="SUPFAM" id="SSF46785">
    <property type="entry name" value="Winged helix' DNA-binding domain"/>
    <property type="match status" value="1"/>
</dbReference>
<feature type="compositionally biased region" description="Basic and acidic residues" evidence="7">
    <location>
        <begin position="9"/>
        <end position="21"/>
    </location>
</feature>
<name>A0A6J7P0B7_9ZZZZ</name>
<dbReference type="GO" id="GO:0008270">
    <property type="term" value="F:zinc ion binding"/>
    <property type="evidence" value="ECO:0007669"/>
    <property type="project" value="TreeGrafter"/>
</dbReference>
<keyword evidence="6" id="KW-0804">Transcription</keyword>
<accession>A0A6J7P0B7</accession>
<reference evidence="9" key="1">
    <citation type="submission" date="2020-05" db="EMBL/GenBank/DDBJ databases">
        <authorList>
            <person name="Chiriac C."/>
            <person name="Salcher M."/>
            <person name="Ghai R."/>
            <person name="Kavagutti S V."/>
        </authorList>
    </citation>
    <scope>NUCLEOTIDE SEQUENCE</scope>
</reference>
<protein>
    <submittedName>
        <fullName evidence="9">Unannotated protein</fullName>
    </submittedName>
</protein>
<evidence type="ECO:0000256" key="1">
    <source>
        <dbReference type="ARBA" id="ARBA00007957"/>
    </source>
</evidence>
<keyword evidence="5" id="KW-0238">DNA-binding</keyword>
<evidence type="ECO:0000256" key="7">
    <source>
        <dbReference type="SAM" id="MobiDB-lite"/>
    </source>
</evidence>
<dbReference type="GO" id="GO:0003700">
    <property type="term" value="F:DNA-binding transcription factor activity"/>
    <property type="evidence" value="ECO:0007669"/>
    <property type="project" value="InterPro"/>
</dbReference>
<evidence type="ECO:0000256" key="5">
    <source>
        <dbReference type="ARBA" id="ARBA00023125"/>
    </source>
</evidence>
<dbReference type="EMBL" id="CAFAAJ010000001">
    <property type="protein sequence ID" value="CAB4788251.1"/>
    <property type="molecule type" value="Genomic_DNA"/>
</dbReference>